<proteinExistence type="predicted"/>
<accession>A0A0A0JYL7</accession>
<gene>
    <name evidence="1" type="ORF">N801_03910</name>
</gene>
<evidence type="ECO:0000313" key="1">
    <source>
        <dbReference type="EMBL" id="KGN41834.1"/>
    </source>
</evidence>
<protein>
    <submittedName>
        <fullName evidence="1">Uncharacterized protein</fullName>
    </submittedName>
</protein>
<reference evidence="1 2" key="1">
    <citation type="submission" date="2013-08" db="EMBL/GenBank/DDBJ databases">
        <title>The genome sequence of Knoellia aerolata.</title>
        <authorList>
            <person name="Zhu W."/>
            <person name="Wang G."/>
        </authorList>
    </citation>
    <scope>NUCLEOTIDE SEQUENCE [LARGE SCALE GENOMIC DNA]</scope>
    <source>
        <strain evidence="1 2">DSM 18566</strain>
    </source>
</reference>
<dbReference type="EMBL" id="AVPL01000011">
    <property type="protein sequence ID" value="KGN41834.1"/>
    <property type="molecule type" value="Genomic_DNA"/>
</dbReference>
<dbReference type="STRING" id="1385519.N801_03910"/>
<organism evidence="1 2">
    <name type="scientific">Knoellia aerolata DSM 18566</name>
    <dbReference type="NCBI Taxonomy" id="1385519"/>
    <lineage>
        <taxon>Bacteria</taxon>
        <taxon>Bacillati</taxon>
        <taxon>Actinomycetota</taxon>
        <taxon>Actinomycetes</taxon>
        <taxon>Micrococcales</taxon>
        <taxon>Intrasporangiaceae</taxon>
        <taxon>Knoellia</taxon>
    </lineage>
</organism>
<dbReference type="Proteomes" id="UP000030013">
    <property type="component" value="Unassembled WGS sequence"/>
</dbReference>
<keyword evidence="2" id="KW-1185">Reference proteome</keyword>
<sequence>MEDTQQGAPRVDSVVAQCLSGGRDELGELGVVADVRGGGCSTVEGAEFSNDVLLLTMEWNQSCTEGATAQAFGS</sequence>
<dbReference type="AlphaFoldDB" id="A0A0A0JYL7"/>
<name>A0A0A0JYL7_9MICO</name>
<evidence type="ECO:0000313" key="2">
    <source>
        <dbReference type="Proteomes" id="UP000030013"/>
    </source>
</evidence>
<comment type="caution">
    <text evidence="1">The sequence shown here is derived from an EMBL/GenBank/DDBJ whole genome shotgun (WGS) entry which is preliminary data.</text>
</comment>